<name>A0A3P8DC14_HELPZ</name>
<dbReference type="Pfam" id="PF01400">
    <property type="entry name" value="Astacin"/>
    <property type="match status" value="1"/>
</dbReference>
<dbReference type="SUPFAM" id="SSF55486">
    <property type="entry name" value="Metalloproteases ('zincins'), catalytic domain"/>
    <property type="match status" value="1"/>
</dbReference>
<keyword evidence="16" id="KW-1185">Reference proteome</keyword>
<evidence type="ECO:0000256" key="4">
    <source>
        <dbReference type="ARBA" id="ARBA00022723"/>
    </source>
</evidence>
<dbReference type="Proteomes" id="UP000050761">
    <property type="component" value="Unassembled WGS sequence"/>
</dbReference>
<evidence type="ECO:0000256" key="2">
    <source>
        <dbReference type="ARBA" id="ARBA00022525"/>
    </source>
</evidence>
<evidence type="ECO:0000313" key="17">
    <source>
        <dbReference type="WBParaSite" id="HPBE_0001397201-mRNA-1"/>
    </source>
</evidence>
<dbReference type="InterPro" id="IPR001506">
    <property type="entry name" value="Peptidase_M12A"/>
</dbReference>
<evidence type="ECO:0000256" key="8">
    <source>
        <dbReference type="ARBA" id="ARBA00023049"/>
    </source>
</evidence>
<evidence type="ECO:0000256" key="10">
    <source>
        <dbReference type="ARBA" id="ARBA00023180"/>
    </source>
</evidence>
<dbReference type="GO" id="GO:0004222">
    <property type="term" value="F:metalloendopeptidase activity"/>
    <property type="evidence" value="ECO:0007669"/>
    <property type="project" value="UniProtKB-UniRule"/>
</dbReference>
<keyword evidence="8 13" id="KW-0482">Metalloprotease</keyword>
<dbReference type="InterPro" id="IPR006026">
    <property type="entry name" value="Peptidase_Metallo"/>
</dbReference>
<evidence type="ECO:0000256" key="6">
    <source>
        <dbReference type="ARBA" id="ARBA00022801"/>
    </source>
</evidence>
<dbReference type="PANTHER" id="PTHR10127:SF780">
    <property type="entry name" value="METALLOENDOPEPTIDASE"/>
    <property type="match status" value="1"/>
</dbReference>
<dbReference type="GO" id="GO:0018996">
    <property type="term" value="P:molting cycle, collagen and cuticulin-based cuticle"/>
    <property type="evidence" value="ECO:0007669"/>
    <property type="project" value="InterPro"/>
</dbReference>
<evidence type="ECO:0000256" key="12">
    <source>
        <dbReference type="PROSITE-ProRule" id="PRU01211"/>
    </source>
</evidence>
<evidence type="ECO:0000256" key="3">
    <source>
        <dbReference type="ARBA" id="ARBA00022670"/>
    </source>
</evidence>
<evidence type="ECO:0000313" key="16">
    <source>
        <dbReference type="Proteomes" id="UP000050761"/>
    </source>
</evidence>
<feature type="active site" evidence="12">
    <location>
        <position position="165"/>
    </location>
</feature>
<accession>A0A3P8DC14</accession>
<evidence type="ECO:0000256" key="11">
    <source>
        <dbReference type="PIRNR" id="PIRNR036365"/>
    </source>
</evidence>
<keyword evidence="7 13" id="KW-0862">Zinc</keyword>
<reference evidence="17" key="2">
    <citation type="submission" date="2019-09" db="UniProtKB">
        <authorList>
            <consortium name="WormBaseParasite"/>
        </authorList>
    </citation>
    <scope>IDENTIFICATION</scope>
</reference>
<keyword evidence="9" id="KW-1015">Disulfide bond</keyword>
<dbReference type="GO" id="GO:0005576">
    <property type="term" value="C:extracellular region"/>
    <property type="evidence" value="ECO:0007669"/>
    <property type="project" value="UniProtKB-SubCell"/>
</dbReference>
<dbReference type="WBParaSite" id="HPBE_0001397201-mRNA-1">
    <property type="protein sequence ID" value="HPBE_0001397201-mRNA-1"/>
    <property type="gene ID" value="HPBE_0001397201"/>
</dbReference>
<keyword evidence="10" id="KW-0325">Glycoprotein</keyword>
<dbReference type="InterPro" id="IPR017050">
    <property type="entry name" value="Metallopeptidase_nem"/>
</dbReference>
<evidence type="ECO:0000256" key="9">
    <source>
        <dbReference type="ARBA" id="ARBA00023157"/>
    </source>
</evidence>
<feature type="signal peptide" evidence="11 13">
    <location>
        <begin position="1"/>
        <end position="17"/>
    </location>
</feature>
<dbReference type="GO" id="GO:0006508">
    <property type="term" value="P:proteolysis"/>
    <property type="evidence" value="ECO:0007669"/>
    <property type="project" value="UniProtKB-KW"/>
</dbReference>
<comment type="subcellular location">
    <subcellularLocation>
        <location evidence="1 11">Secreted</location>
    </subcellularLocation>
</comment>
<dbReference type="PIRSF" id="PIRSF036365">
    <property type="entry name" value="Astacin_nematoda"/>
    <property type="match status" value="1"/>
</dbReference>
<gene>
    <name evidence="15" type="ORF">HPBE_LOCUS13973</name>
</gene>
<dbReference type="SMART" id="SM00235">
    <property type="entry name" value="ZnMc"/>
    <property type="match status" value="1"/>
</dbReference>
<keyword evidence="5 11" id="KW-0732">Signal</keyword>
<keyword evidence="4 13" id="KW-0479">Metal-binding</keyword>
<evidence type="ECO:0000256" key="7">
    <source>
        <dbReference type="ARBA" id="ARBA00022833"/>
    </source>
</evidence>
<feature type="domain" description="Peptidase M12A" evidence="14">
    <location>
        <begin position="119"/>
        <end position="282"/>
    </location>
</feature>
<protein>
    <recommendedName>
        <fullName evidence="11">Zinc metalloproteinase</fullName>
    </recommendedName>
</protein>
<keyword evidence="2 11" id="KW-0964">Secreted</keyword>
<dbReference type="PROSITE" id="PS51864">
    <property type="entry name" value="ASTACIN"/>
    <property type="match status" value="1"/>
</dbReference>
<dbReference type="EMBL" id="UZAH01028149">
    <property type="protein sequence ID" value="VDO98048.1"/>
    <property type="molecule type" value="Genomic_DNA"/>
</dbReference>
<dbReference type="PRINTS" id="PR00480">
    <property type="entry name" value="ASTACIN"/>
</dbReference>
<dbReference type="InterPro" id="IPR034035">
    <property type="entry name" value="Astacin-like_dom"/>
</dbReference>
<organism evidence="15">
    <name type="scientific">Heligmosomoides polygyrus</name>
    <name type="common">Parasitic roundworm</name>
    <dbReference type="NCBI Taxonomy" id="6339"/>
    <lineage>
        <taxon>Eukaryota</taxon>
        <taxon>Metazoa</taxon>
        <taxon>Ecdysozoa</taxon>
        <taxon>Nematoda</taxon>
        <taxon>Chromadorea</taxon>
        <taxon>Rhabditida</taxon>
        <taxon>Rhabditina</taxon>
        <taxon>Rhabditomorpha</taxon>
        <taxon>Strongyloidea</taxon>
        <taxon>Heligmosomidae</taxon>
        <taxon>Heligmosomoides</taxon>
    </lineage>
</organism>
<reference evidence="15 16" key="1">
    <citation type="submission" date="2018-11" db="EMBL/GenBank/DDBJ databases">
        <authorList>
            <consortium name="Pathogen Informatics"/>
        </authorList>
    </citation>
    <scope>NUCLEOTIDE SEQUENCE [LARGE SCALE GENOMIC DNA]</scope>
</reference>
<comment type="cofactor">
    <cofactor evidence="13">
        <name>Zn(2+)</name>
        <dbReference type="ChEBI" id="CHEBI:29105"/>
    </cofactor>
    <text evidence="13">Binds 1 zinc ion per subunit.</text>
</comment>
<comment type="caution">
    <text evidence="12">Lacks conserved residue(s) required for the propagation of feature annotation.</text>
</comment>
<dbReference type="CDD" id="cd04280">
    <property type="entry name" value="ZnMc_astacin_like"/>
    <property type="match status" value="1"/>
</dbReference>
<evidence type="ECO:0000259" key="14">
    <source>
        <dbReference type="PROSITE" id="PS51864"/>
    </source>
</evidence>
<dbReference type="PANTHER" id="PTHR10127">
    <property type="entry name" value="DISCOIDIN, CUB, EGF, LAMININ , AND ZINC METALLOPROTEASE DOMAIN CONTAINING"/>
    <property type="match status" value="1"/>
</dbReference>
<evidence type="ECO:0000313" key="15">
    <source>
        <dbReference type="EMBL" id="VDO98048.1"/>
    </source>
</evidence>
<keyword evidence="6 13" id="KW-0378">Hydrolase</keyword>
<evidence type="ECO:0000256" key="5">
    <source>
        <dbReference type="ARBA" id="ARBA00022729"/>
    </source>
</evidence>
<dbReference type="Gene3D" id="3.40.390.10">
    <property type="entry name" value="Collagenase (Catalytic Domain)"/>
    <property type="match status" value="1"/>
</dbReference>
<evidence type="ECO:0000256" key="13">
    <source>
        <dbReference type="RuleBase" id="RU361183"/>
    </source>
</evidence>
<dbReference type="InterPro" id="IPR024079">
    <property type="entry name" value="MetalloPept_cat_dom_sf"/>
</dbReference>
<dbReference type="AlphaFoldDB" id="A0A3P8DC14"/>
<proteinExistence type="predicted"/>
<dbReference type="GO" id="GO:0008270">
    <property type="term" value="F:zinc ion binding"/>
    <property type="evidence" value="ECO:0007669"/>
    <property type="project" value="UniProtKB-UniRule"/>
</dbReference>
<keyword evidence="3 13" id="KW-0645">Protease</keyword>
<sequence>MGRILFILSLLAVAGDGRVLNSAKHAEKNVAGEDGSVTEEQLKKVEKVDVDSESVGKMSEIDGVGSQFQEDLLDRESQVDGIARRVEKEDRAGNRRKRQAWTPPNYLSKLWLGGVDYSFSPSSTKDRIYVQGEGTICISNIGKAGGQQFLTLGQGCKDLGTVAYEIGHALGFIHTMARHDRDEYVTINFRNIKVSGRSGAMYSQNSKLFKPNSQFDKYPPEENNNYGLPYDYGSIMHYGEKSFAKKNYPTMVPRDVNYRATMGSPFISFIDLSMMNELYKCKEKCKKEPSVTCERGGFPHPRDCKKCVCPGGYGGTRCTERMLHQQLVSAGRLWRNTSSLFGMAKTLNTLGEHSVREDYTKCNYWIQVFSLSMLSSCCFPKFLCLFPKKNLRCRTYTSPSFQSPSDTVIEVQLAMFTRGVVVDGCELAGVEIKTNEDQTRTGYRFCSYYDRGTTLRSHSNLVPVITYNRHLRTTAILKYRYGRV</sequence>
<evidence type="ECO:0000256" key="1">
    <source>
        <dbReference type="ARBA" id="ARBA00004613"/>
    </source>
</evidence>
<dbReference type="OrthoDB" id="291007at2759"/>
<feature type="chain" id="PRO_5044515920" description="Zinc metalloproteinase" evidence="11 13">
    <location>
        <begin position="18"/>
        <end position="484"/>
    </location>
</feature>